<dbReference type="Gene3D" id="3.50.50.60">
    <property type="entry name" value="FAD/NAD(P)-binding domain"/>
    <property type="match status" value="1"/>
</dbReference>
<dbReference type="InterPro" id="IPR051704">
    <property type="entry name" value="FAD_aromatic-hydroxylase"/>
</dbReference>
<feature type="domain" description="FAD-binding" evidence="1">
    <location>
        <begin position="12"/>
        <end position="350"/>
    </location>
</feature>
<proteinExistence type="predicted"/>
<dbReference type="Proteomes" id="UP001519325">
    <property type="component" value="Unassembled WGS sequence"/>
</dbReference>
<dbReference type="PANTHER" id="PTHR46865:SF2">
    <property type="entry name" value="MONOOXYGENASE"/>
    <property type="match status" value="1"/>
</dbReference>
<evidence type="ECO:0000313" key="2">
    <source>
        <dbReference type="EMBL" id="MBP2187929.1"/>
    </source>
</evidence>
<gene>
    <name evidence="2" type="ORF">BJ987_000830</name>
</gene>
<dbReference type="PRINTS" id="PR00420">
    <property type="entry name" value="RNGMNOXGNASE"/>
</dbReference>
<dbReference type="RefSeq" id="WP_209884849.1">
    <property type="nucleotide sequence ID" value="NZ_JAGGMR010000001.1"/>
</dbReference>
<name>A0ABS4QA05_9NOCA</name>
<dbReference type="EMBL" id="JAGGMR010000001">
    <property type="protein sequence ID" value="MBP2187929.1"/>
    <property type="molecule type" value="Genomic_DNA"/>
</dbReference>
<organism evidence="2 3">
    <name type="scientific">Nocardia goodfellowii</name>
    <dbReference type="NCBI Taxonomy" id="882446"/>
    <lineage>
        <taxon>Bacteria</taxon>
        <taxon>Bacillati</taxon>
        <taxon>Actinomycetota</taxon>
        <taxon>Actinomycetes</taxon>
        <taxon>Mycobacteriales</taxon>
        <taxon>Nocardiaceae</taxon>
        <taxon>Nocardia</taxon>
    </lineage>
</organism>
<evidence type="ECO:0000313" key="3">
    <source>
        <dbReference type="Proteomes" id="UP001519325"/>
    </source>
</evidence>
<protein>
    <submittedName>
        <fullName evidence="2">2-polyprenyl-6-methoxyphenol hydroxylase-like FAD-dependent oxidoreductase</fullName>
    </submittedName>
</protein>
<dbReference type="PANTHER" id="PTHR46865">
    <property type="entry name" value="OXIDOREDUCTASE-RELATED"/>
    <property type="match status" value="1"/>
</dbReference>
<dbReference type="InterPro" id="IPR036188">
    <property type="entry name" value="FAD/NAD-bd_sf"/>
</dbReference>
<dbReference type="Pfam" id="PF01494">
    <property type="entry name" value="FAD_binding_3"/>
    <property type="match status" value="1"/>
</dbReference>
<dbReference type="InterPro" id="IPR002938">
    <property type="entry name" value="FAD-bd"/>
</dbReference>
<dbReference type="SUPFAM" id="SSF51905">
    <property type="entry name" value="FAD/NAD(P)-binding domain"/>
    <property type="match status" value="1"/>
</dbReference>
<reference evidence="2 3" key="1">
    <citation type="submission" date="2021-03" db="EMBL/GenBank/DDBJ databases">
        <title>Sequencing the genomes of 1000 actinobacteria strains.</title>
        <authorList>
            <person name="Klenk H.-P."/>
        </authorList>
    </citation>
    <scope>NUCLEOTIDE SEQUENCE [LARGE SCALE GENOMIC DNA]</scope>
    <source>
        <strain evidence="2 3">DSM 45516</strain>
    </source>
</reference>
<evidence type="ECO:0000259" key="1">
    <source>
        <dbReference type="Pfam" id="PF01494"/>
    </source>
</evidence>
<sequence length="416" mass="44761">MNGDRSTIQPRILVSGGGIGGNAVALQLLRAGIQATVVERATAPRPGGQSVDLRGASGEVAERMGLMPGIRERQMDERGLIHVDGKGAEILRMDMAAFDGKGAVAEIEIGRGDLNQVLLDELAKAGGVDYRYGEWITAITQDDTGVDVTFASGATERFDLVIGADGLHSGTRRLVFGPEEEFSTYLGGYMSFFTMPTPRGLEPNWFAMHSMVGGASVGIRPDLDPSTSKAIITIRTDADPALRRDVEAQQRLIRERLARGGWETGAVLAAMEQAEDFYFDELSRIDMASYHKGRVALLGDAAFCGSPLPGQGTAMAITGAYLLAGEIAAHPGDPKRALARYEELMRPFVAKSRDLPPGGLKAMAPMTRFGIRAGHALTKLMLWKPLRPLVIKMLSSTEDYDLPDYSARTAGHSRTV</sequence>
<comment type="caution">
    <text evidence="2">The sequence shown here is derived from an EMBL/GenBank/DDBJ whole genome shotgun (WGS) entry which is preliminary data.</text>
</comment>
<accession>A0ABS4QA05</accession>
<keyword evidence="3" id="KW-1185">Reference proteome</keyword>
<dbReference type="Gene3D" id="3.30.9.10">
    <property type="entry name" value="D-Amino Acid Oxidase, subunit A, domain 2"/>
    <property type="match status" value="1"/>
</dbReference>